<proteinExistence type="predicted"/>
<protein>
    <recommendedName>
        <fullName evidence="3">NADH:ubiquinone oxidoreductase intermediate-associated protein 30 domain-containing protein</fullName>
    </recommendedName>
</protein>
<reference evidence="1 2" key="1">
    <citation type="submission" date="2024-01" db="EMBL/GenBank/DDBJ databases">
        <title>Comparative genomics of Cryptococcus and Kwoniella reveals pathogenesis evolution and contrasting modes of karyotype evolution via chromosome fusion or intercentromeric recombination.</title>
        <authorList>
            <person name="Coelho M.A."/>
            <person name="David-Palma M."/>
            <person name="Shea T."/>
            <person name="Bowers K."/>
            <person name="McGinley-Smith S."/>
            <person name="Mohammad A.W."/>
            <person name="Gnirke A."/>
            <person name="Yurkov A.M."/>
            <person name="Nowrousian M."/>
            <person name="Sun S."/>
            <person name="Cuomo C.A."/>
            <person name="Heitman J."/>
        </authorList>
    </citation>
    <scope>NUCLEOTIDE SEQUENCE [LARGE SCALE GENOMIC DNA]</scope>
    <source>
        <strain evidence="1 2">CBS 6074</strain>
    </source>
</reference>
<sequence length="264" mass="28840">MDNQSTGFGGHPEDCACDFCDDCRAFQASSAALTSLGVPDNYEEQLLSSISQGNAMAATTENSTNLMDLDCYNPEKYAGPFQASSDPRLAIGGRRNDLKNSNATAFWTGPGNLGENYRTMNLSGQTSTSYIYSMKSQGNFPVSGSTLATFMKKKPVSNLYSGTWDCEVQATIPKSDKGAGSQTLDILKLVVPKTDSKHESFRVIHDHWLGKYENDHKINKVGMKLESINGRRYPAELETTVKTFNGTRPATIKTTFTIDPVVAE</sequence>
<evidence type="ECO:0008006" key="3">
    <source>
        <dbReference type="Google" id="ProtNLM"/>
    </source>
</evidence>
<gene>
    <name evidence="1" type="ORF">L201_007836</name>
</gene>
<dbReference type="Proteomes" id="UP001355207">
    <property type="component" value="Chromosome 11"/>
</dbReference>
<accession>A0AAX4K6V9</accession>
<keyword evidence="2" id="KW-1185">Reference proteome</keyword>
<dbReference type="RefSeq" id="XP_066079636.1">
    <property type="nucleotide sequence ID" value="XM_066223539.1"/>
</dbReference>
<dbReference type="GeneID" id="91098504"/>
<dbReference type="EMBL" id="CP144108">
    <property type="protein sequence ID" value="WWC92874.1"/>
    <property type="molecule type" value="Genomic_DNA"/>
</dbReference>
<evidence type="ECO:0000313" key="2">
    <source>
        <dbReference type="Proteomes" id="UP001355207"/>
    </source>
</evidence>
<organism evidence="1 2">
    <name type="scientific">Kwoniella dendrophila CBS 6074</name>
    <dbReference type="NCBI Taxonomy" id="1295534"/>
    <lineage>
        <taxon>Eukaryota</taxon>
        <taxon>Fungi</taxon>
        <taxon>Dikarya</taxon>
        <taxon>Basidiomycota</taxon>
        <taxon>Agaricomycotina</taxon>
        <taxon>Tremellomycetes</taxon>
        <taxon>Tremellales</taxon>
        <taxon>Cryptococcaceae</taxon>
        <taxon>Kwoniella</taxon>
    </lineage>
</organism>
<evidence type="ECO:0000313" key="1">
    <source>
        <dbReference type="EMBL" id="WWC92874.1"/>
    </source>
</evidence>
<dbReference type="AlphaFoldDB" id="A0AAX4K6V9"/>
<name>A0AAX4K6V9_9TREE</name>